<name>A0A7C5UTA5_9CREN</name>
<gene>
    <name evidence="2" type="ORF">ENL47_05425</name>
</gene>
<evidence type="ECO:0000313" key="2">
    <source>
        <dbReference type="EMBL" id="HHR96245.1"/>
    </source>
</evidence>
<dbReference type="CDD" id="cd16148">
    <property type="entry name" value="sulfatase_like"/>
    <property type="match status" value="1"/>
</dbReference>
<dbReference type="Gene3D" id="3.40.720.10">
    <property type="entry name" value="Alkaline Phosphatase, subunit A"/>
    <property type="match status" value="1"/>
</dbReference>
<dbReference type="PANTHER" id="PTHR43751">
    <property type="entry name" value="SULFATASE"/>
    <property type="match status" value="1"/>
</dbReference>
<protein>
    <recommendedName>
        <fullName evidence="1">Sulfatase N-terminal domain-containing protein</fullName>
    </recommendedName>
</protein>
<evidence type="ECO:0000259" key="1">
    <source>
        <dbReference type="Pfam" id="PF00884"/>
    </source>
</evidence>
<dbReference type="Pfam" id="PF00884">
    <property type="entry name" value="Sulfatase"/>
    <property type="match status" value="1"/>
</dbReference>
<dbReference type="SUPFAM" id="SSF53649">
    <property type="entry name" value="Alkaline phosphatase-like"/>
    <property type="match status" value="1"/>
</dbReference>
<dbReference type="InterPro" id="IPR052701">
    <property type="entry name" value="GAG_Ulvan_Degrading_Sulfatases"/>
</dbReference>
<dbReference type="AlphaFoldDB" id="A0A7C5UTA5"/>
<feature type="domain" description="Sulfatase N-terminal" evidence="1">
    <location>
        <begin position="4"/>
        <end position="331"/>
    </location>
</feature>
<proteinExistence type="predicted"/>
<dbReference type="EMBL" id="DRUB01000099">
    <property type="protein sequence ID" value="HHR96245.1"/>
    <property type="molecule type" value="Genomic_DNA"/>
</dbReference>
<dbReference type="InterPro" id="IPR017850">
    <property type="entry name" value="Alkaline_phosphatase_core_sf"/>
</dbReference>
<reference evidence="2" key="1">
    <citation type="journal article" date="2020" name="mSystems">
        <title>Genome- and Community-Level Interaction Insights into Carbon Utilization and Element Cycling Functions of Hydrothermarchaeota in Hydrothermal Sediment.</title>
        <authorList>
            <person name="Zhou Z."/>
            <person name="Liu Y."/>
            <person name="Xu W."/>
            <person name="Pan J."/>
            <person name="Luo Z.H."/>
            <person name="Li M."/>
        </authorList>
    </citation>
    <scope>NUCLEOTIDE SEQUENCE [LARGE SCALE GENOMIC DNA]</scope>
    <source>
        <strain evidence="2">SpSt-1</strain>
    </source>
</reference>
<organism evidence="2">
    <name type="scientific">Ignisphaera aggregans</name>
    <dbReference type="NCBI Taxonomy" id="334771"/>
    <lineage>
        <taxon>Archaea</taxon>
        <taxon>Thermoproteota</taxon>
        <taxon>Thermoprotei</taxon>
        <taxon>Desulfurococcales</taxon>
        <taxon>Desulfurococcaceae</taxon>
        <taxon>Ignisphaera</taxon>
    </lineage>
</organism>
<sequence>MEKPNILLFLMDTQRVDNMSCYGYPKRTTPNIDRIASEGAVFLNHITAGVWTVPSHASLFTGRYVSGHGADAHFEYLAVDFPTMAEILNELGYQSVGFSNNGWVSKKSGIARGFQEFYLVSRAIRGKKVVEWFYVEEIFEKPEEQDKGSFKTVNAAISWLEKKWDRSKPFFMFINCIEPHGPYWPPEPFRSCFLPKDVAEEELKSLPPLHSTRECVDIRVGALKLTERQWQIQKALYDGSTATLDDRIGKLYQYLVEKGLADDTIIIITSDHGDVHNEHPPHVEHHLCAYEELIHIPLIIRYPHVIPKGIKIKWLSQNVDILPTILDIIGVEEEKYWRTLQGVSLLPTVTENKIVREYALTEYNSLQMLSFTWIRHPDFHVGKFFYRLKAIRNLKYKYIWYSNGMEELYDLENDSRETKNIANEKPDIVKKMRSKLEEILLSIDIVDYGDKQVIEDRERQYGIEKTKEVYARLKAWGFYRELKQAVLPKEEDIII</sequence>
<accession>A0A7C5UTA5</accession>
<comment type="caution">
    <text evidence="2">The sequence shown here is derived from an EMBL/GenBank/DDBJ whole genome shotgun (WGS) entry which is preliminary data.</text>
</comment>
<dbReference type="InterPro" id="IPR000917">
    <property type="entry name" value="Sulfatase_N"/>
</dbReference>
<dbReference type="PANTHER" id="PTHR43751:SF3">
    <property type="entry name" value="SULFATASE N-TERMINAL DOMAIN-CONTAINING PROTEIN"/>
    <property type="match status" value="1"/>
</dbReference>